<evidence type="ECO:0000256" key="7">
    <source>
        <dbReference type="SAM" id="SignalP"/>
    </source>
</evidence>
<evidence type="ECO:0000259" key="8">
    <source>
        <dbReference type="PROSITE" id="PS51007"/>
    </source>
</evidence>
<organism evidence="9 10">
    <name type="scientific">Microbaculum marinisediminis</name>
    <dbReference type="NCBI Taxonomy" id="2931392"/>
    <lineage>
        <taxon>Bacteria</taxon>
        <taxon>Pseudomonadati</taxon>
        <taxon>Pseudomonadota</taxon>
        <taxon>Alphaproteobacteria</taxon>
        <taxon>Hyphomicrobiales</taxon>
        <taxon>Tepidamorphaceae</taxon>
        <taxon>Microbaculum</taxon>
    </lineage>
</organism>
<feature type="signal peptide" evidence="7">
    <location>
        <begin position="1"/>
        <end position="20"/>
    </location>
</feature>
<keyword evidence="4" id="KW-0249">Electron transport</keyword>
<proteinExistence type="predicted"/>
<evidence type="ECO:0000256" key="2">
    <source>
        <dbReference type="ARBA" id="ARBA00022617"/>
    </source>
</evidence>
<comment type="caution">
    <text evidence="9">The sequence shown here is derived from an EMBL/GenBank/DDBJ whole genome shotgun (WGS) entry which is preliminary data.</text>
</comment>
<dbReference type="SUPFAM" id="SSF46626">
    <property type="entry name" value="Cytochrome c"/>
    <property type="match status" value="1"/>
</dbReference>
<dbReference type="GO" id="GO:0020037">
    <property type="term" value="F:heme binding"/>
    <property type="evidence" value="ECO:0007669"/>
    <property type="project" value="InterPro"/>
</dbReference>
<keyword evidence="2 6" id="KW-0349">Heme</keyword>
<evidence type="ECO:0000256" key="1">
    <source>
        <dbReference type="ARBA" id="ARBA00022448"/>
    </source>
</evidence>
<evidence type="ECO:0000256" key="3">
    <source>
        <dbReference type="ARBA" id="ARBA00022723"/>
    </source>
</evidence>
<dbReference type="InterPro" id="IPR009056">
    <property type="entry name" value="Cyt_c-like_dom"/>
</dbReference>
<name>A0AAW5QTK3_9HYPH</name>
<dbReference type="GO" id="GO:0009055">
    <property type="term" value="F:electron transfer activity"/>
    <property type="evidence" value="ECO:0007669"/>
    <property type="project" value="InterPro"/>
</dbReference>
<sequence length="126" mass="13543">MRRIVLAAAAAAVLALPAHADGDAEKGEKVFKKCRACHEIGEGAKNKVGPELNGVIGRTAGTGADFKYSDAMVEAGAGGLVWNDDTLEEYLSKPRDFIPKNKMAFAGLKKEDEIEDVIAYLEQYSQ</sequence>
<keyword evidence="10" id="KW-1185">Reference proteome</keyword>
<dbReference type="Proteomes" id="UP001320898">
    <property type="component" value="Unassembled WGS sequence"/>
</dbReference>
<dbReference type="InterPro" id="IPR036909">
    <property type="entry name" value="Cyt_c-like_dom_sf"/>
</dbReference>
<dbReference type="InterPro" id="IPR002327">
    <property type="entry name" value="Cyt_c_1A/1B"/>
</dbReference>
<dbReference type="Pfam" id="PF00034">
    <property type="entry name" value="Cytochrom_C"/>
    <property type="match status" value="1"/>
</dbReference>
<keyword evidence="7" id="KW-0732">Signal</keyword>
<evidence type="ECO:0000256" key="4">
    <source>
        <dbReference type="ARBA" id="ARBA00022982"/>
    </source>
</evidence>
<feature type="chain" id="PRO_5043756151" evidence="7">
    <location>
        <begin position="21"/>
        <end position="126"/>
    </location>
</feature>
<dbReference type="PANTHER" id="PTHR11961">
    <property type="entry name" value="CYTOCHROME C"/>
    <property type="match status" value="1"/>
</dbReference>
<protein>
    <submittedName>
        <fullName evidence="9">Cytochrome c family protein</fullName>
    </submittedName>
</protein>
<evidence type="ECO:0000313" key="9">
    <source>
        <dbReference type="EMBL" id="MCT8970998.1"/>
    </source>
</evidence>
<accession>A0AAW5QTK3</accession>
<feature type="domain" description="Cytochrome c" evidence="8">
    <location>
        <begin position="22"/>
        <end position="125"/>
    </location>
</feature>
<dbReference type="GO" id="GO:0046872">
    <property type="term" value="F:metal ion binding"/>
    <property type="evidence" value="ECO:0007669"/>
    <property type="project" value="UniProtKB-KW"/>
</dbReference>
<evidence type="ECO:0000313" key="10">
    <source>
        <dbReference type="Proteomes" id="UP001320898"/>
    </source>
</evidence>
<dbReference type="AlphaFoldDB" id="A0AAW5QTK3"/>
<dbReference type="PROSITE" id="PS51007">
    <property type="entry name" value="CYTC"/>
    <property type="match status" value="1"/>
</dbReference>
<evidence type="ECO:0000256" key="5">
    <source>
        <dbReference type="ARBA" id="ARBA00023004"/>
    </source>
</evidence>
<reference evidence="9 10" key="1">
    <citation type="submission" date="2022-04" db="EMBL/GenBank/DDBJ databases">
        <authorList>
            <person name="Ye Y.-Q."/>
            <person name="Du Z.-J."/>
        </authorList>
    </citation>
    <scope>NUCLEOTIDE SEQUENCE [LARGE SCALE GENOMIC DNA]</scope>
    <source>
        <strain evidence="9 10">A6E488</strain>
    </source>
</reference>
<keyword evidence="3 6" id="KW-0479">Metal-binding</keyword>
<keyword evidence="5 6" id="KW-0408">Iron</keyword>
<gene>
    <name evidence="9" type="ORF">MUB46_03915</name>
</gene>
<keyword evidence="1" id="KW-0813">Transport</keyword>
<dbReference type="Gene3D" id="1.10.760.10">
    <property type="entry name" value="Cytochrome c-like domain"/>
    <property type="match status" value="1"/>
</dbReference>
<dbReference type="EMBL" id="JALIDZ010000002">
    <property type="protein sequence ID" value="MCT8970998.1"/>
    <property type="molecule type" value="Genomic_DNA"/>
</dbReference>
<dbReference type="PRINTS" id="PR00604">
    <property type="entry name" value="CYTCHRMECIAB"/>
</dbReference>
<evidence type="ECO:0000256" key="6">
    <source>
        <dbReference type="PROSITE-ProRule" id="PRU00433"/>
    </source>
</evidence>